<organism evidence="3 4">
    <name type="scientific">Reticulomyxa filosa</name>
    <dbReference type="NCBI Taxonomy" id="46433"/>
    <lineage>
        <taxon>Eukaryota</taxon>
        <taxon>Sar</taxon>
        <taxon>Rhizaria</taxon>
        <taxon>Retaria</taxon>
        <taxon>Foraminifera</taxon>
        <taxon>Monothalamids</taxon>
        <taxon>Reticulomyxidae</taxon>
        <taxon>Reticulomyxa</taxon>
    </lineage>
</organism>
<dbReference type="Gene3D" id="3.30.70.330">
    <property type="match status" value="1"/>
</dbReference>
<dbReference type="CDD" id="cd00590">
    <property type="entry name" value="RRM_SF"/>
    <property type="match status" value="1"/>
</dbReference>
<dbReference type="Proteomes" id="UP000023152">
    <property type="component" value="Unassembled WGS sequence"/>
</dbReference>
<evidence type="ECO:0000256" key="1">
    <source>
        <dbReference type="PROSITE-ProRule" id="PRU00176"/>
    </source>
</evidence>
<gene>
    <name evidence="3" type="ORF">RFI_33532</name>
</gene>
<evidence type="ECO:0000313" key="4">
    <source>
        <dbReference type="Proteomes" id="UP000023152"/>
    </source>
</evidence>
<dbReference type="InterPro" id="IPR035979">
    <property type="entry name" value="RBD_domain_sf"/>
</dbReference>
<dbReference type="InterPro" id="IPR012677">
    <property type="entry name" value="Nucleotide-bd_a/b_plait_sf"/>
</dbReference>
<name>X6LT42_RETFI</name>
<dbReference type="GO" id="GO:0003723">
    <property type="term" value="F:RNA binding"/>
    <property type="evidence" value="ECO:0007669"/>
    <property type="project" value="UniProtKB-UniRule"/>
</dbReference>
<dbReference type="OrthoDB" id="439808at2759"/>
<dbReference type="AlphaFoldDB" id="X6LT42"/>
<dbReference type="PROSITE" id="PS50102">
    <property type="entry name" value="RRM"/>
    <property type="match status" value="1"/>
</dbReference>
<comment type="caution">
    <text evidence="3">The sequence shown here is derived from an EMBL/GenBank/DDBJ whole genome shotgun (WGS) entry which is preliminary data.</text>
</comment>
<feature type="domain" description="RRM" evidence="2">
    <location>
        <begin position="35"/>
        <end position="127"/>
    </location>
</feature>
<keyword evidence="4" id="KW-1185">Reference proteome</keyword>
<evidence type="ECO:0000259" key="2">
    <source>
        <dbReference type="PROSITE" id="PS50102"/>
    </source>
</evidence>
<proteinExistence type="predicted"/>
<keyword evidence="1" id="KW-0694">RNA-binding</keyword>
<feature type="non-terminal residue" evidence="3">
    <location>
        <position position="127"/>
    </location>
</feature>
<sequence>KKKKKKKKKKEKNEKKFEDEILEVYLVWCNKEILSTVQVSNLSLRTSEMELRNYFDPYGKIVNITLETRSSVNDERDNSYEEEKIAQISFSKVAEAIFACGEMSRPAAMFAIDDSGLHVQLTSRDSR</sequence>
<dbReference type="EMBL" id="ASPP01031546">
    <property type="protein sequence ID" value="ETO03870.1"/>
    <property type="molecule type" value="Genomic_DNA"/>
</dbReference>
<reference evidence="3 4" key="1">
    <citation type="journal article" date="2013" name="Curr. Biol.">
        <title>The Genome of the Foraminiferan Reticulomyxa filosa.</title>
        <authorList>
            <person name="Glockner G."/>
            <person name="Hulsmann N."/>
            <person name="Schleicher M."/>
            <person name="Noegel A.A."/>
            <person name="Eichinger L."/>
            <person name="Gallinger C."/>
            <person name="Pawlowski J."/>
            <person name="Sierra R."/>
            <person name="Euteneuer U."/>
            <person name="Pillet L."/>
            <person name="Moustafa A."/>
            <person name="Platzer M."/>
            <person name="Groth M."/>
            <person name="Szafranski K."/>
            <person name="Schliwa M."/>
        </authorList>
    </citation>
    <scope>NUCLEOTIDE SEQUENCE [LARGE SCALE GENOMIC DNA]</scope>
</reference>
<evidence type="ECO:0000313" key="3">
    <source>
        <dbReference type="EMBL" id="ETO03870.1"/>
    </source>
</evidence>
<protein>
    <recommendedName>
        <fullName evidence="2">RRM domain-containing protein</fullName>
    </recommendedName>
</protein>
<dbReference type="SUPFAM" id="SSF54928">
    <property type="entry name" value="RNA-binding domain, RBD"/>
    <property type="match status" value="1"/>
</dbReference>
<accession>X6LT42</accession>
<dbReference type="InterPro" id="IPR000504">
    <property type="entry name" value="RRM_dom"/>
</dbReference>
<feature type="non-terminal residue" evidence="3">
    <location>
        <position position="1"/>
    </location>
</feature>